<accession>A0A5D0RQ23</accession>
<organism evidence="1 2">
    <name type="scientific">Maritimibacter fusiformis</name>
    <dbReference type="NCBI Taxonomy" id="2603819"/>
    <lineage>
        <taxon>Bacteria</taxon>
        <taxon>Pseudomonadati</taxon>
        <taxon>Pseudomonadota</taxon>
        <taxon>Alphaproteobacteria</taxon>
        <taxon>Rhodobacterales</taxon>
        <taxon>Roseobacteraceae</taxon>
        <taxon>Maritimibacter</taxon>
    </lineage>
</organism>
<sequence>MDLLQSTWPLLDEAGQEHLTRTILAGPPDKLLENVDEDERTRSRDRRVFDRITAIERLSNPPLTQGLANELARIRREYPEWEAPPGEQAHFVSWSETSFGPDTKYGADDLASLPEDELITVLETDDDRREGLLDAWRQFAAADSERAIKTLERIAAVKEPVRVDIWRYALWGLRDTAASGSLDRLLRLLLKAPETLFNQPDFSQAVAEILEATGGAIGTDNLAQSYWRLFDKALLAASVDPSNTAEEDCDDWVHFAINCSMGHLAKGFFAALFSRELKVGDGIPHDLVERLDHLMEPTLIAHRPARVIAASRLSYLYAVDPGWVKRVLLSGFDWSDETESFALWQGYGWNARIDPQLWAAIKPSFLDLFTPERLERFGSFRRNMAQLLMLVGIEFGIQELPRDRVRDAIRSMSAGMRSDAVAWIADYLKQSGEPVEGEDRIGAGPRSDALWRDRVGPWLKRVWPADPEICSGDLSEQFAVAATATDAEFSEAVKQISPYLVRSNAFLLLHELAASDHPDQHPKSTMVLIDRLMAPEFHWGGEPFREILERVVASEPALEEDVVYRRWDERLRLQGQ</sequence>
<comment type="caution">
    <text evidence="1">The sequence shown here is derived from an EMBL/GenBank/DDBJ whole genome shotgun (WGS) entry which is preliminary data.</text>
</comment>
<name>A0A5D0RQ23_9RHOB</name>
<dbReference type="AlphaFoldDB" id="A0A5D0RQ23"/>
<evidence type="ECO:0000313" key="2">
    <source>
        <dbReference type="Proteomes" id="UP000322080"/>
    </source>
</evidence>
<gene>
    <name evidence="1" type="ORF">FVF75_02685</name>
</gene>
<proteinExistence type="predicted"/>
<reference evidence="1 2" key="1">
    <citation type="submission" date="2019-08" db="EMBL/GenBank/DDBJ databases">
        <title>Identification of a novel species of the genus Boseongicola.</title>
        <authorList>
            <person name="Zhang X.-Q."/>
        </authorList>
    </citation>
    <scope>NUCLEOTIDE SEQUENCE [LARGE SCALE GENOMIC DNA]</scope>
    <source>
        <strain evidence="1 2">HY14</strain>
    </source>
</reference>
<dbReference type="RefSeq" id="WP_148376196.1">
    <property type="nucleotide sequence ID" value="NZ_VSIY01000003.1"/>
</dbReference>
<evidence type="ECO:0000313" key="1">
    <source>
        <dbReference type="EMBL" id="TYB83106.1"/>
    </source>
</evidence>
<evidence type="ECO:0008006" key="3">
    <source>
        <dbReference type="Google" id="ProtNLM"/>
    </source>
</evidence>
<protein>
    <recommendedName>
        <fullName evidence="3">DUF4020 domain-containing protein</fullName>
    </recommendedName>
</protein>
<keyword evidence="2" id="KW-1185">Reference proteome</keyword>
<dbReference type="Proteomes" id="UP000322080">
    <property type="component" value="Unassembled WGS sequence"/>
</dbReference>
<dbReference type="EMBL" id="VSIY01000003">
    <property type="protein sequence ID" value="TYB83106.1"/>
    <property type="molecule type" value="Genomic_DNA"/>
</dbReference>